<accession>A0A8T0EMZ8</accession>
<dbReference type="GO" id="GO:0005230">
    <property type="term" value="F:extracellular ligand-gated monoatomic ion channel activity"/>
    <property type="evidence" value="ECO:0007669"/>
    <property type="project" value="InterPro"/>
</dbReference>
<name>A0A8T0EMZ8_ARGBR</name>
<dbReference type="FunFam" id="2.70.170.10:FF:000028">
    <property type="entry name" value="AcetylCholine Receptor"/>
    <property type="match status" value="1"/>
</dbReference>
<dbReference type="InterPro" id="IPR036734">
    <property type="entry name" value="Neur_chan_lig-bd_sf"/>
</dbReference>
<dbReference type="GO" id="GO:0016020">
    <property type="term" value="C:membrane"/>
    <property type="evidence" value="ECO:0007669"/>
    <property type="project" value="UniProtKB-SubCell"/>
</dbReference>
<feature type="transmembrane region" description="Helical" evidence="5">
    <location>
        <begin position="412"/>
        <end position="433"/>
    </location>
</feature>
<dbReference type="Proteomes" id="UP000807504">
    <property type="component" value="Unassembled WGS sequence"/>
</dbReference>
<keyword evidence="4 5" id="KW-0472">Membrane</keyword>
<feature type="transmembrane region" description="Helical" evidence="5">
    <location>
        <begin position="293"/>
        <end position="311"/>
    </location>
</feature>
<comment type="subcellular location">
    <subcellularLocation>
        <location evidence="1">Membrane</location>
        <topology evidence="1">Multi-pass membrane protein</topology>
    </subcellularLocation>
</comment>
<dbReference type="Gene3D" id="1.20.58.390">
    <property type="entry name" value="Neurotransmitter-gated ion-channel transmembrane domain"/>
    <property type="match status" value="1"/>
</dbReference>
<dbReference type="EMBL" id="JABXBU010002072">
    <property type="protein sequence ID" value="KAF8776828.1"/>
    <property type="molecule type" value="Genomic_DNA"/>
</dbReference>
<reference evidence="7" key="1">
    <citation type="journal article" date="2020" name="bioRxiv">
        <title>Chromosome-level reference genome of the European wasp spider Argiope bruennichi: a resource for studies on range expansion and evolutionary adaptation.</title>
        <authorList>
            <person name="Sheffer M.M."/>
            <person name="Hoppe A."/>
            <person name="Krehenwinkel H."/>
            <person name="Uhl G."/>
            <person name="Kuss A.W."/>
            <person name="Jensen L."/>
            <person name="Jensen C."/>
            <person name="Gillespie R.G."/>
            <person name="Hoff K.J."/>
            <person name="Prost S."/>
        </authorList>
    </citation>
    <scope>NUCLEOTIDE SEQUENCE</scope>
</reference>
<evidence type="ECO:0000313" key="7">
    <source>
        <dbReference type="EMBL" id="KAF8776828.1"/>
    </source>
</evidence>
<evidence type="ECO:0000256" key="5">
    <source>
        <dbReference type="SAM" id="Phobius"/>
    </source>
</evidence>
<keyword evidence="8" id="KW-1185">Reference proteome</keyword>
<feature type="transmembrane region" description="Helical" evidence="5">
    <location>
        <begin position="323"/>
        <end position="343"/>
    </location>
</feature>
<protein>
    <submittedName>
        <fullName evidence="7">Neuronal acetylcholine receptor subunit beta-3 like protein</fullName>
    </submittedName>
</protein>
<dbReference type="InterPro" id="IPR036719">
    <property type="entry name" value="Neuro-gated_channel_TM_sf"/>
</dbReference>
<dbReference type="OrthoDB" id="410315at2759"/>
<dbReference type="GO" id="GO:0004888">
    <property type="term" value="F:transmembrane signaling receptor activity"/>
    <property type="evidence" value="ECO:0007669"/>
    <property type="project" value="InterPro"/>
</dbReference>
<evidence type="ECO:0000256" key="3">
    <source>
        <dbReference type="ARBA" id="ARBA00022989"/>
    </source>
</evidence>
<comment type="caution">
    <text evidence="7">The sequence shown here is derived from an EMBL/GenBank/DDBJ whole genome shotgun (WGS) entry which is preliminary data.</text>
</comment>
<organism evidence="7 8">
    <name type="scientific">Argiope bruennichi</name>
    <name type="common">Wasp spider</name>
    <name type="synonym">Aranea bruennichi</name>
    <dbReference type="NCBI Taxonomy" id="94029"/>
    <lineage>
        <taxon>Eukaryota</taxon>
        <taxon>Metazoa</taxon>
        <taxon>Ecdysozoa</taxon>
        <taxon>Arthropoda</taxon>
        <taxon>Chelicerata</taxon>
        <taxon>Arachnida</taxon>
        <taxon>Araneae</taxon>
        <taxon>Araneomorphae</taxon>
        <taxon>Entelegynae</taxon>
        <taxon>Araneoidea</taxon>
        <taxon>Araneidae</taxon>
        <taxon>Argiope</taxon>
    </lineage>
</organism>
<dbReference type="CDD" id="cd18989">
    <property type="entry name" value="LGIC_ECD_cation"/>
    <property type="match status" value="1"/>
</dbReference>
<dbReference type="AlphaFoldDB" id="A0A8T0EMZ8"/>
<dbReference type="OMA" id="WCCPPAT"/>
<gene>
    <name evidence="7" type="ORF">HNY73_013771</name>
</gene>
<proteinExistence type="predicted"/>
<feature type="domain" description="Neurotransmitter-gated ion-channel ligand-binding" evidence="6">
    <location>
        <begin position="57"/>
        <end position="259"/>
    </location>
</feature>
<keyword evidence="2 5" id="KW-0812">Transmembrane</keyword>
<evidence type="ECO:0000256" key="2">
    <source>
        <dbReference type="ARBA" id="ARBA00022692"/>
    </source>
</evidence>
<dbReference type="InterPro" id="IPR006201">
    <property type="entry name" value="Neur_channel"/>
</dbReference>
<dbReference type="Gene3D" id="2.70.170.10">
    <property type="entry name" value="Neurotransmitter-gated ion-channel ligand-binding domain"/>
    <property type="match status" value="1"/>
</dbReference>
<dbReference type="PANTHER" id="PTHR18945">
    <property type="entry name" value="NEUROTRANSMITTER GATED ION CHANNEL"/>
    <property type="match status" value="1"/>
</dbReference>
<reference evidence="7" key="2">
    <citation type="submission" date="2020-06" db="EMBL/GenBank/DDBJ databases">
        <authorList>
            <person name="Sheffer M."/>
        </authorList>
    </citation>
    <scope>NUCLEOTIDE SEQUENCE</scope>
</reference>
<sequence>MTISNQYFVKRITQKAFYCVIYFFVVSVCPAHTQVAEDAIAGAIEAVMEATPASELKRLRENLLLHYDKIQRPTEDGPTSVLIYFDVRHVMSLDEKFQTLTVEGVLMMKWKDERLKWDPSNYNNIKMLRMKIQDIWVPDIYSLFSVKKNDLYKDENVLPVQVYSNGTLKWYPPTVFDVPCSAKYKHYPFDSHNCSIVFGAWTHNGFEISLETLDIPISSKSNAIGTEWLLTNLTHENEIFDVDGYHIHKFVRVGFYLQRTSTIYRYVCVVPTIIVFVTSLAGFWLLPSDGARYLIGCSNVVLMSLLLQYLAMTVHAGSEIPLIAQYSATCLCMSGVFLVITTITEIIRNCSGSPPNYLVRLACQHMDQYLCLFSFSDSPVSRYRALGEVSSSSEVFPEEENRKKNWMVVSLVVDRIAFWIFTFVYIVLLAVLASL</sequence>
<dbReference type="Pfam" id="PF02931">
    <property type="entry name" value="Neur_chan_LBD"/>
    <property type="match status" value="1"/>
</dbReference>
<evidence type="ECO:0000256" key="1">
    <source>
        <dbReference type="ARBA" id="ARBA00004141"/>
    </source>
</evidence>
<dbReference type="SUPFAM" id="SSF90112">
    <property type="entry name" value="Neurotransmitter-gated ion-channel transmembrane pore"/>
    <property type="match status" value="1"/>
</dbReference>
<dbReference type="InterPro" id="IPR038050">
    <property type="entry name" value="Neuro_actylchol_rec"/>
</dbReference>
<keyword evidence="7" id="KW-0675">Receptor</keyword>
<dbReference type="SUPFAM" id="SSF63712">
    <property type="entry name" value="Nicotinic receptor ligand binding domain-like"/>
    <property type="match status" value="1"/>
</dbReference>
<evidence type="ECO:0000256" key="4">
    <source>
        <dbReference type="ARBA" id="ARBA00023136"/>
    </source>
</evidence>
<evidence type="ECO:0000313" key="8">
    <source>
        <dbReference type="Proteomes" id="UP000807504"/>
    </source>
</evidence>
<feature type="transmembrane region" description="Helical" evidence="5">
    <location>
        <begin position="263"/>
        <end position="286"/>
    </location>
</feature>
<dbReference type="InterPro" id="IPR006202">
    <property type="entry name" value="Neur_chan_lig-bd"/>
</dbReference>
<keyword evidence="3 5" id="KW-1133">Transmembrane helix</keyword>
<evidence type="ECO:0000259" key="6">
    <source>
        <dbReference type="Pfam" id="PF02931"/>
    </source>
</evidence>